<comment type="similarity">
    <text evidence="1">Belongs to the guanylate kinase family.</text>
</comment>
<keyword evidence="5 9" id="KW-0418">Kinase</keyword>
<keyword evidence="8" id="KW-1185">Reference proteome</keyword>
<gene>
    <name evidence="9" type="primary">LOC101853775</name>
</gene>
<accession>A0ABM0JJG6</accession>
<dbReference type="InterPro" id="IPR017665">
    <property type="entry name" value="Guanylate_kinase"/>
</dbReference>
<dbReference type="InterPro" id="IPR027417">
    <property type="entry name" value="P-loop_NTPase"/>
</dbReference>
<reference evidence="9" key="1">
    <citation type="submission" date="2025-08" db="UniProtKB">
        <authorList>
            <consortium name="RefSeq"/>
        </authorList>
    </citation>
    <scope>IDENTIFICATION</scope>
</reference>
<dbReference type="CDD" id="cd00071">
    <property type="entry name" value="GMPK"/>
    <property type="match status" value="1"/>
</dbReference>
<evidence type="ECO:0000256" key="5">
    <source>
        <dbReference type="ARBA" id="ARBA00022777"/>
    </source>
</evidence>
<name>A0ABM0JJG6_APLCA</name>
<dbReference type="GeneID" id="101853775"/>
<dbReference type="InterPro" id="IPR020590">
    <property type="entry name" value="Guanylate_kinase_CS"/>
</dbReference>
<dbReference type="RefSeq" id="XP_005095060.1">
    <property type="nucleotide sequence ID" value="XM_005095003.3"/>
</dbReference>
<evidence type="ECO:0000313" key="9">
    <source>
        <dbReference type="RefSeq" id="XP_005095060.1"/>
    </source>
</evidence>
<dbReference type="PANTHER" id="PTHR23117:SF13">
    <property type="entry name" value="GUANYLATE KINASE"/>
    <property type="match status" value="1"/>
</dbReference>
<dbReference type="PROSITE" id="PS00856">
    <property type="entry name" value="GUANYLATE_KINASE_1"/>
    <property type="match status" value="1"/>
</dbReference>
<evidence type="ECO:0000256" key="3">
    <source>
        <dbReference type="ARBA" id="ARBA00022679"/>
    </source>
</evidence>
<keyword evidence="4" id="KW-0547">Nucleotide-binding</keyword>
<feature type="domain" description="Guanylate kinase-like" evidence="7">
    <location>
        <begin position="37"/>
        <end position="221"/>
    </location>
</feature>
<evidence type="ECO:0000259" key="7">
    <source>
        <dbReference type="PROSITE" id="PS50052"/>
    </source>
</evidence>
<dbReference type="Proteomes" id="UP000694888">
    <property type="component" value="Unplaced"/>
</dbReference>
<dbReference type="SUPFAM" id="SSF52540">
    <property type="entry name" value="P-loop containing nucleoside triphosphate hydrolases"/>
    <property type="match status" value="1"/>
</dbReference>
<dbReference type="InterPro" id="IPR008145">
    <property type="entry name" value="GK/Ca_channel_bsu"/>
</dbReference>
<evidence type="ECO:0000256" key="6">
    <source>
        <dbReference type="ARBA" id="ARBA00022840"/>
    </source>
</evidence>
<dbReference type="SMART" id="SM00072">
    <property type="entry name" value="GuKc"/>
    <property type="match status" value="1"/>
</dbReference>
<dbReference type="PANTHER" id="PTHR23117">
    <property type="entry name" value="GUANYLATE KINASE-RELATED"/>
    <property type="match status" value="1"/>
</dbReference>
<dbReference type="GO" id="GO:0016301">
    <property type="term" value="F:kinase activity"/>
    <property type="evidence" value="ECO:0007669"/>
    <property type="project" value="UniProtKB-KW"/>
</dbReference>
<evidence type="ECO:0000256" key="1">
    <source>
        <dbReference type="ARBA" id="ARBA00005790"/>
    </source>
</evidence>
<keyword evidence="3" id="KW-0808">Transferase</keyword>
<organism evidence="8 9">
    <name type="scientific">Aplysia californica</name>
    <name type="common">California sea hare</name>
    <dbReference type="NCBI Taxonomy" id="6500"/>
    <lineage>
        <taxon>Eukaryota</taxon>
        <taxon>Metazoa</taxon>
        <taxon>Spiralia</taxon>
        <taxon>Lophotrochozoa</taxon>
        <taxon>Mollusca</taxon>
        <taxon>Gastropoda</taxon>
        <taxon>Heterobranchia</taxon>
        <taxon>Euthyneura</taxon>
        <taxon>Tectipleura</taxon>
        <taxon>Aplysiida</taxon>
        <taxon>Aplysioidea</taxon>
        <taxon>Aplysiidae</taxon>
        <taxon>Aplysia</taxon>
    </lineage>
</organism>
<protein>
    <recommendedName>
        <fullName evidence="2">guanylate kinase</fullName>
        <ecNumber evidence="2">2.7.4.8</ecNumber>
    </recommendedName>
</protein>
<sequence length="236" mass="26135">MFFCLLRSSIPLKTFGSVLRSSPVLFASQTRAMSQSLRPIVISGPSGSGKSTLLNKLFAEYPGCFAFSVSHTTRNPRAGEENGVAYHFVTREDFQNLIAQNGFLEHAQFSGNLYGTSKKSVNDIGSSGQLCVLDVEINGVKSIKNSDMQPRPRFIFVKPPGLEELKKRLQGRGTETEESLQKRLDSVKEAIDYAEESGAYDHIVVNDDLEIAYEHLKGILIEDITKLQTSKLKKGE</sequence>
<dbReference type="PROSITE" id="PS50052">
    <property type="entry name" value="GUANYLATE_KINASE_2"/>
    <property type="match status" value="1"/>
</dbReference>
<dbReference type="NCBIfam" id="TIGR03263">
    <property type="entry name" value="guanyl_kin"/>
    <property type="match status" value="1"/>
</dbReference>
<evidence type="ECO:0000313" key="8">
    <source>
        <dbReference type="Proteomes" id="UP000694888"/>
    </source>
</evidence>
<evidence type="ECO:0000256" key="2">
    <source>
        <dbReference type="ARBA" id="ARBA00012961"/>
    </source>
</evidence>
<dbReference type="InterPro" id="IPR008144">
    <property type="entry name" value="Guanylate_kin-like_dom"/>
</dbReference>
<dbReference type="EC" id="2.7.4.8" evidence="2"/>
<evidence type="ECO:0000256" key="4">
    <source>
        <dbReference type="ARBA" id="ARBA00022741"/>
    </source>
</evidence>
<keyword evidence="6" id="KW-0067">ATP-binding</keyword>
<dbReference type="Gene3D" id="3.40.50.300">
    <property type="entry name" value="P-loop containing nucleotide triphosphate hydrolases"/>
    <property type="match status" value="1"/>
</dbReference>
<proteinExistence type="inferred from homology"/>
<dbReference type="Pfam" id="PF00625">
    <property type="entry name" value="Guanylate_kin"/>
    <property type="match status" value="1"/>
</dbReference>